<dbReference type="KEGG" id="pfuw:KF707C_53770"/>
<accession>A0AAD1FHT5</accession>
<dbReference type="NCBIfam" id="TIGR00225">
    <property type="entry name" value="prc"/>
    <property type="match status" value="1"/>
</dbReference>
<feature type="compositionally biased region" description="Basic and acidic residues" evidence="6">
    <location>
        <begin position="400"/>
        <end position="417"/>
    </location>
</feature>
<dbReference type="GO" id="GO:0006508">
    <property type="term" value="P:proteolysis"/>
    <property type="evidence" value="ECO:0007669"/>
    <property type="project" value="UniProtKB-KW"/>
</dbReference>
<dbReference type="Gene3D" id="3.90.226.10">
    <property type="entry name" value="2-enoyl-CoA Hydratase, Chain A, domain 1"/>
    <property type="match status" value="1"/>
</dbReference>
<evidence type="ECO:0000256" key="1">
    <source>
        <dbReference type="ARBA" id="ARBA00009179"/>
    </source>
</evidence>
<dbReference type="AlphaFoldDB" id="A0AAD1FHT5"/>
<protein>
    <submittedName>
        <fullName evidence="9">Carboxyl-terminal protease</fullName>
        <ecNumber evidence="9">3.4.21.102</ecNumber>
    </submittedName>
</protein>
<dbReference type="FunFam" id="3.90.226.10:FF:000029">
    <property type="entry name" value="Peptidase, S41 family"/>
    <property type="match status" value="1"/>
</dbReference>
<dbReference type="InterPro" id="IPR029045">
    <property type="entry name" value="ClpP/crotonase-like_dom_sf"/>
</dbReference>
<evidence type="ECO:0000256" key="3">
    <source>
        <dbReference type="ARBA" id="ARBA00022801"/>
    </source>
</evidence>
<dbReference type="InterPro" id="IPR004447">
    <property type="entry name" value="Peptidase_S41A"/>
</dbReference>
<evidence type="ECO:0000256" key="7">
    <source>
        <dbReference type="SAM" id="SignalP"/>
    </source>
</evidence>
<dbReference type="Pfam" id="PF17820">
    <property type="entry name" value="PDZ_6"/>
    <property type="match status" value="1"/>
</dbReference>
<dbReference type="GO" id="GO:0030288">
    <property type="term" value="C:outer membrane-bounded periplasmic space"/>
    <property type="evidence" value="ECO:0007669"/>
    <property type="project" value="TreeGrafter"/>
</dbReference>
<dbReference type="InterPro" id="IPR001478">
    <property type="entry name" value="PDZ"/>
</dbReference>
<dbReference type="FunFam" id="3.30.750.44:FF:000001">
    <property type="entry name" value="S41 family peptidase"/>
    <property type="match status" value="1"/>
</dbReference>
<reference evidence="10" key="1">
    <citation type="submission" date="2015-05" db="EMBL/GenBank/DDBJ databases">
        <title>Draft genome sequencing of a biphenyl-degrading bacterium, Pseudomonas balearica KF707 (=NBRC110670).</title>
        <authorList>
            <person name="Kimura N."/>
            <person name="Hirose J."/>
            <person name="Watanabe T."/>
            <person name="Suenaga H."/>
            <person name="Fujihara H."/>
            <person name="Noguchi M."/>
            <person name="Hashimoto M."/>
            <person name="Shimodaira J."/>
            <person name="Tsuchikane K."/>
            <person name="Hosoyama A."/>
            <person name="Yamazoe A."/>
            <person name="Fujita N."/>
            <person name="Furukawa K."/>
        </authorList>
    </citation>
    <scope>NUCLEOTIDE SEQUENCE [LARGE SCALE GENOMIC DNA]</scope>
    <source>
        <strain evidence="10">DSM 10086 / NBRC 110670 / KF707</strain>
    </source>
</reference>
<evidence type="ECO:0000256" key="2">
    <source>
        <dbReference type="ARBA" id="ARBA00022670"/>
    </source>
</evidence>
<reference evidence="9 10" key="2">
    <citation type="journal article" date="2017" name="Int. J. Syst. Evol. Microbiol.">
        <title>Pseudomonas furukawaii sp. nov., a polychlorinated biphenyl-degrading bacterium isolated from biphenyl-contaminated soil in Japan.</title>
        <authorList>
            <person name="Kimura N."/>
            <person name="Watanabe T."/>
            <person name="Suenaga H."/>
            <person name="Fujihara H."/>
            <person name="Futagami T."/>
            <person name="Goto M."/>
            <person name="Hanada S."/>
            <person name="Hirose J."/>
        </authorList>
    </citation>
    <scope>NUCLEOTIDE SEQUENCE [LARGE SCALE GENOMIC DNA]</scope>
    <source>
        <strain evidence="10">DSM 10086 / NBRC 110670 / KF707</strain>
    </source>
</reference>
<dbReference type="EC" id="3.4.21.102" evidence="9"/>
<evidence type="ECO:0000313" key="10">
    <source>
        <dbReference type="Proteomes" id="UP000218554"/>
    </source>
</evidence>
<dbReference type="PROSITE" id="PS50106">
    <property type="entry name" value="PDZ"/>
    <property type="match status" value="1"/>
</dbReference>
<keyword evidence="10" id="KW-1185">Reference proteome</keyword>
<evidence type="ECO:0000256" key="4">
    <source>
        <dbReference type="ARBA" id="ARBA00022825"/>
    </source>
</evidence>
<dbReference type="EMBL" id="AP014862">
    <property type="protein sequence ID" value="BAU77065.1"/>
    <property type="molecule type" value="Genomic_DNA"/>
</dbReference>
<dbReference type="Pfam" id="PF22694">
    <property type="entry name" value="CtpB_N-like"/>
    <property type="match status" value="1"/>
</dbReference>
<dbReference type="PANTHER" id="PTHR32060">
    <property type="entry name" value="TAIL-SPECIFIC PROTEASE"/>
    <property type="match status" value="1"/>
</dbReference>
<keyword evidence="2 5" id="KW-0645">Protease</keyword>
<evidence type="ECO:0000259" key="8">
    <source>
        <dbReference type="PROSITE" id="PS50106"/>
    </source>
</evidence>
<dbReference type="SUPFAM" id="SSF52096">
    <property type="entry name" value="ClpP/crotonase"/>
    <property type="match status" value="1"/>
</dbReference>
<gene>
    <name evidence="9" type="ORF">KF707C_53770</name>
</gene>
<dbReference type="InterPro" id="IPR005151">
    <property type="entry name" value="Tail-specific_protease"/>
</dbReference>
<dbReference type="Gene3D" id="3.30.750.44">
    <property type="match status" value="1"/>
</dbReference>
<dbReference type="InterPro" id="IPR055210">
    <property type="entry name" value="CtpA/B_N"/>
</dbReference>
<organism evidence="9 10">
    <name type="scientific">Metapseudomonas furukawaii</name>
    <name type="common">Pseudomonas furukawaii</name>
    <dbReference type="NCBI Taxonomy" id="1149133"/>
    <lineage>
        <taxon>Bacteria</taxon>
        <taxon>Pseudomonadati</taxon>
        <taxon>Pseudomonadota</taxon>
        <taxon>Gammaproteobacteria</taxon>
        <taxon>Pseudomonadales</taxon>
        <taxon>Pseudomonadaceae</taxon>
        <taxon>Metapseudomonas</taxon>
    </lineage>
</organism>
<keyword evidence="3 5" id="KW-0378">Hydrolase</keyword>
<dbReference type="CDD" id="cd07560">
    <property type="entry name" value="Peptidase_S41_CPP"/>
    <property type="match status" value="1"/>
</dbReference>
<dbReference type="SMART" id="SM00245">
    <property type="entry name" value="TSPc"/>
    <property type="match status" value="1"/>
</dbReference>
<dbReference type="InterPro" id="IPR041489">
    <property type="entry name" value="PDZ_6"/>
</dbReference>
<evidence type="ECO:0000313" key="9">
    <source>
        <dbReference type="EMBL" id="BAU77065.1"/>
    </source>
</evidence>
<sequence>MPHLSRLTSLAMALALLGGASQSLAAEDPANLPATTVSGKAPLPLDELRTFAEVLDRIKSAYVEPVDDKTLLENAIKGMLSNLDPHSAYLEPEDFQELQESTSGEFGGLGIEVGAEDGFVKVVSPIDDTPASKAGIQPGDLIVKIDGQPTKGISLMEAVDKMRGKAGSKITLTLVREGGKPFDVELVRAAIKVKSVKSQLLEKSYGYLRITQFQVNTGEEVGKALAKLRKDNGDKKLAGLVLDLRNNPGGVLQAAVEVSDHFLRKGLIVYTKGRIANSELRFSADPADASEGVPLVVLINGGSASAAEIVAGALQDHKRGVLMGTDSFGKGSVQTVLPLNNDRALKLTTALYYTPNGRSIQAQGIVPDIEVARAKVTREQDAESFKEADLAGHLGNGNGGEDRPSATRKAAEPRPQDDDFQLSQALNLLKGLNVTREN</sequence>
<dbReference type="Pfam" id="PF03572">
    <property type="entry name" value="Peptidase_S41"/>
    <property type="match status" value="1"/>
</dbReference>
<dbReference type="RefSeq" id="WP_003453359.1">
    <property type="nucleotide sequence ID" value="NZ_AJMR01000180.1"/>
</dbReference>
<feature type="compositionally biased region" description="Basic and acidic residues" evidence="6">
    <location>
        <begin position="380"/>
        <end position="390"/>
    </location>
</feature>
<name>A0AAD1FHT5_METFU</name>
<dbReference type="CDD" id="cd06782">
    <property type="entry name" value="cpPDZ_CPP-like"/>
    <property type="match status" value="1"/>
</dbReference>
<feature type="signal peptide" evidence="7">
    <location>
        <begin position="1"/>
        <end position="25"/>
    </location>
</feature>
<feature type="chain" id="PRO_5041925711" evidence="7">
    <location>
        <begin position="26"/>
        <end position="438"/>
    </location>
</feature>
<evidence type="ECO:0000256" key="6">
    <source>
        <dbReference type="SAM" id="MobiDB-lite"/>
    </source>
</evidence>
<proteinExistence type="inferred from homology"/>
<dbReference type="GO" id="GO:0007165">
    <property type="term" value="P:signal transduction"/>
    <property type="evidence" value="ECO:0007669"/>
    <property type="project" value="TreeGrafter"/>
</dbReference>
<dbReference type="SUPFAM" id="SSF50156">
    <property type="entry name" value="PDZ domain-like"/>
    <property type="match status" value="1"/>
</dbReference>
<feature type="domain" description="PDZ" evidence="8">
    <location>
        <begin position="95"/>
        <end position="163"/>
    </location>
</feature>
<evidence type="ECO:0000256" key="5">
    <source>
        <dbReference type="RuleBase" id="RU004404"/>
    </source>
</evidence>
<comment type="similarity">
    <text evidence="1 5">Belongs to the peptidase S41A family.</text>
</comment>
<keyword evidence="7" id="KW-0732">Signal</keyword>
<dbReference type="FunFam" id="2.30.42.10:FF:000063">
    <property type="entry name" value="Peptidase, S41 family"/>
    <property type="match status" value="1"/>
</dbReference>
<dbReference type="PANTHER" id="PTHR32060:SF30">
    <property type="entry name" value="CARBOXY-TERMINAL PROCESSING PROTEASE CTPA"/>
    <property type="match status" value="1"/>
</dbReference>
<dbReference type="GO" id="GO:0004252">
    <property type="term" value="F:serine-type endopeptidase activity"/>
    <property type="evidence" value="ECO:0007669"/>
    <property type="project" value="UniProtKB-EC"/>
</dbReference>
<feature type="region of interest" description="Disordered" evidence="6">
    <location>
        <begin position="380"/>
        <end position="421"/>
    </location>
</feature>
<dbReference type="SMART" id="SM00228">
    <property type="entry name" value="PDZ"/>
    <property type="match status" value="1"/>
</dbReference>
<dbReference type="Gene3D" id="2.30.42.10">
    <property type="match status" value="1"/>
</dbReference>
<keyword evidence="4 5" id="KW-0720">Serine protease</keyword>
<dbReference type="Proteomes" id="UP000218554">
    <property type="component" value="Chromosome"/>
</dbReference>
<dbReference type="InterPro" id="IPR036034">
    <property type="entry name" value="PDZ_sf"/>
</dbReference>